<keyword evidence="4" id="KW-0520">NAD</keyword>
<dbReference type="InterPro" id="IPR029035">
    <property type="entry name" value="DHS-like_NAD/FAD-binding_dom"/>
</dbReference>
<keyword evidence="5" id="KW-0496">Mitochondrion</keyword>
<dbReference type="EMBL" id="SEKV01000120">
    <property type="protein sequence ID" value="TFY63772.1"/>
    <property type="molecule type" value="Genomic_DNA"/>
</dbReference>
<dbReference type="PANTHER" id="PTHR11085:SF10">
    <property type="entry name" value="NAD-DEPENDENT PROTEIN DEACYLASE SIRTUIN-5, MITOCHONDRIAL-RELATED"/>
    <property type="match status" value="1"/>
</dbReference>
<feature type="domain" description="Deacetylase sirtuin-type" evidence="7">
    <location>
        <begin position="1"/>
        <end position="214"/>
    </location>
</feature>
<evidence type="ECO:0000256" key="5">
    <source>
        <dbReference type="ARBA" id="ARBA00023128"/>
    </source>
</evidence>
<comment type="subcellular location">
    <subcellularLocation>
        <location evidence="1">Mitochondrion</location>
    </subcellularLocation>
</comment>
<reference evidence="8 9" key="1">
    <citation type="submission" date="2019-01" db="EMBL/GenBank/DDBJ databases">
        <title>Genome sequencing of the rare red list fungi Fomitopsis rosea.</title>
        <authorList>
            <person name="Buettner E."/>
            <person name="Kellner H."/>
        </authorList>
    </citation>
    <scope>NUCLEOTIDE SEQUENCE [LARGE SCALE GENOMIC DNA]</scope>
    <source>
        <strain evidence="8 9">DSM 105464</strain>
    </source>
</reference>
<evidence type="ECO:0000259" key="7">
    <source>
        <dbReference type="PROSITE" id="PS50305"/>
    </source>
</evidence>
<evidence type="ECO:0000313" key="8">
    <source>
        <dbReference type="EMBL" id="TFY63772.1"/>
    </source>
</evidence>
<comment type="caution">
    <text evidence="8">The sequence shown here is derived from an EMBL/GenBank/DDBJ whole genome shotgun (WGS) entry which is preliminary data.</text>
</comment>
<keyword evidence="3" id="KW-0808">Transferase</keyword>
<accession>A0A4Y9YNP9</accession>
<evidence type="ECO:0000256" key="6">
    <source>
        <dbReference type="PROSITE-ProRule" id="PRU00236"/>
    </source>
</evidence>
<dbReference type="STRING" id="34475.A0A4Y9YNP9"/>
<evidence type="ECO:0000313" key="9">
    <source>
        <dbReference type="Proteomes" id="UP000298390"/>
    </source>
</evidence>
<dbReference type="InterPro" id="IPR050134">
    <property type="entry name" value="NAD-dep_sirtuin_deacylases"/>
</dbReference>
<organism evidence="8 9">
    <name type="scientific">Rhodofomes roseus</name>
    <dbReference type="NCBI Taxonomy" id="34475"/>
    <lineage>
        <taxon>Eukaryota</taxon>
        <taxon>Fungi</taxon>
        <taxon>Dikarya</taxon>
        <taxon>Basidiomycota</taxon>
        <taxon>Agaricomycotina</taxon>
        <taxon>Agaricomycetes</taxon>
        <taxon>Polyporales</taxon>
        <taxon>Rhodofomes</taxon>
    </lineage>
</organism>
<proteinExistence type="inferred from homology"/>
<dbReference type="PROSITE" id="PS50305">
    <property type="entry name" value="SIRTUIN"/>
    <property type="match status" value="1"/>
</dbReference>
<dbReference type="GO" id="GO:0070403">
    <property type="term" value="F:NAD+ binding"/>
    <property type="evidence" value="ECO:0007669"/>
    <property type="project" value="InterPro"/>
</dbReference>
<dbReference type="PANTHER" id="PTHR11085">
    <property type="entry name" value="NAD-DEPENDENT PROTEIN DEACYLASE SIRTUIN-5, MITOCHONDRIAL-RELATED"/>
    <property type="match status" value="1"/>
</dbReference>
<dbReference type="SUPFAM" id="SSF52467">
    <property type="entry name" value="DHS-like NAD/FAD-binding domain"/>
    <property type="match status" value="1"/>
</dbReference>
<dbReference type="AlphaFoldDB" id="A0A4Y9YNP9"/>
<gene>
    <name evidence="8" type="ORF">EVJ58_g3070</name>
</gene>
<dbReference type="GO" id="GO:0005739">
    <property type="term" value="C:mitochondrion"/>
    <property type="evidence" value="ECO:0007669"/>
    <property type="project" value="UniProtKB-SubCell"/>
</dbReference>
<comment type="similarity">
    <text evidence="2">Belongs to the sirtuin family. Class I subfamily.</text>
</comment>
<dbReference type="Gene3D" id="3.40.50.1220">
    <property type="entry name" value="TPP-binding domain"/>
    <property type="match status" value="1"/>
</dbReference>
<dbReference type="InterPro" id="IPR026590">
    <property type="entry name" value="Ssirtuin_cat_dom"/>
</dbReference>
<dbReference type="GO" id="GO:0017136">
    <property type="term" value="F:histone deacetylase activity, NAD-dependent"/>
    <property type="evidence" value="ECO:0007669"/>
    <property type="project" value="TreeGrafter"/>
</dbReference>
<dbReference type="Proteomes" id="UP000298390">
    <property type="component" value="Unassembled WGS sequence"/>
</dbReference>
<protein>
    <recommendedName>
        <fullName evidence="7">Deacetylase sirtuin-type domain-containing protein</fullName>
    </recommendedName>
</protein>
<evidence type="ECO:0000256" key="1">
    <source>
        <dbReference type="ARBA" id="ARBA00004173"/>
    </source>
</evidence>
<dbReference type="InterPro" id="IPR003000">
    <property type="entry name" value="Sirtuin"/>
</dbReference>
<evidence type="ECO:0000256" key="4">
    <source>
        <dbReference type="ARBA" id="ARBA00023027"/>
    </source>
</evidence>
<sequence length="214" mass="23733">MDERILELHGQLRSVRCAHGHMTDRDAFQQQLSAANPQWEAFADELEATGRQPRTNPDGDVVLEGVNYDEFVVPDCPACLAENRHNNIQKPEVIFFGESITKEVKDRSFHDVENCDRLLLMGTTLATFSAFRLLKHAMDLHKPVLLLNLGPTRADGLQGLEKIDIASGVVMRDVVKAVLGAGWMSDPVVADMLQRGIVKPPPDDQEDAAPRVEA</sequence>
<evidence type="ECO:0000256" key="2">
    <source>
        <dbReference type="ARBA" id="ARBA00006924"/>
    </source>
</evidence>
<name>A0A4Y9YNP9_9APHY</name>
<evidence type="ECO:0000256" key="3">
    <source>
        <dbReference type="ARBA" id="ARBA00022679"/>
    </source>
</evidence>
<dbReference type="Pfam" id="PF02146">
    <property type="entry name" value="SIR2"/>
    <property type="match status" value="1"/>
</dbReference>
<comment type="caution">
    <text evidence="6">Lacks conserved residue(s) required for the propagation of feature annotation.</text>
</comment>